<gene>
    <name evidence="4" type="ORF">FEM21_25640</name>
</gene>
<evidence type="ECO:0000313" key="4">
    <source>
        <dbReference type="EMBL" id="KDN54313.1"/>
    </source>
</evidence>
<keyword evidence="5" id="KW-1185">Reference proteome</keyword>
<feature type="chain" id="PRO_5001629216" description="Putative auto-transporter adhesin head GIN domain-containing protein" evidence="2">
    <location>
        <begin position="25"/>
        <end position="259"/>
    </location>
</feature>
<protein>
    <recommendedName>
        <fullName evidence="3">Putative auto-transporter adhesin head GIN domain-containing protein</fullName>
    </recommendedName>
</protein>
<organism evidence="4 5">
    <name type="scientific">Flavobacterium seoulense</name>
    <dbReference type="NCBI Taxonomy" id="1492738"/>
    <lineage>
        <taxon>Bacteria</taxon>
        <taxon>Pseudomonadati</taxon>
        <taxon>Bacteroidota</taxon>
        <taxon>Flavobacteriia</taxon>
        <taxon>Flavobacteriales</taxon>
        <taxon>Flavobacteriaceae</taxon>
        <taxon>Flavobacterium</taxon>
    </lineage>
</organism>
<feature type="region of interest" description="Disordered" evidence="1">
    <location>
        <begin position="240"/>
        <end position="259"/>
    </location>
</feature>
<dbReference type="PATRIC" id="fig|1492738.3.peg.2550"/>
<dbReference type="Pfam" id="PF10988">
    <property type="entry name" value="DUF2807"/>
    <property type="match status" value="1"/>
</dbReference>
<dbReference type="RefSeq" id="WP_035660891.1">
    <property type="nucleotide sequence ID" value="NZ_JNCA01000024.1"/>
</dbReference>
<reference evidence="4 5" key="1">
    <citation type="submission" date="2014-05" db="EMBL/GenBank/DDBJ databases">
        <title>Genome Sequence of Flavobacterium sp. EM1321.</title>
        <authorList>
            <person name="Shin S.-K."/>
            <person name="Yi H."/>
        </authorList>
    </citation>
    <scope>NUCLEOTIDE SEQUENCE [LARGE SCALE GENOMIC DNA]</scope>
    <source>
        <strain evidence="4 5">EM1321</strain>
    </source>
</reference>
<sequence length="259" mass="28192">MQKTKFISCILFSFVLLSFTSCINCERDESIKTIKTSENVTHESRHFNESFNKIKVSSDIQVIIEQGKNTEVTVVTNEDFQKRISTKVENGTLYISNSTSKTTFSVFGYKSTKIYDAATKKVIIKTPSLTELEANAASKIESKGILRGNSITLKSSSASHIKLQLEFEKIIAESSSASKIELEGMALELIANASSSSKIDADDLLANLVTAESSSASKISTHPIVSLKAEANSAGEIKYNSLPKQLQQSTNSGGSIKQD</sequence>
<dbReference type="Gene3D" id="2.160.20.120">
    <property type="match status" value="1"/>
</dbReference>
<keyword evidence="2" id="KW-0732">Signal</keyword>
<feature type="signal peptide" evidence="2">
    <location>
        <begin position="1"/>
        <end position="24"/>
    </location>
</feature>
<evidence type="ECO:0000313" key="5">
    <source>
        <dbReference type="Proteomes" id="UP000027064"/>
    </source>
</evidence>
<feature type="domain" description="Putative auto-transporter adhesin head GIN" evidence="3">
    <location>
        <begin position="51"/>
        <end position="240"/>
    </location>
</feature>
<comment type="caution">
    <text evidence="4">The sequence shown here is derived from an EMBL/GenBank/DDBJ whole genome shotgun (WGS) entry which is preliminary data.</text>
</comment>
<evidence type="ECO:0000259" key="3">
    <source>
        <dbReference type="Pfam" id="PF10988"/>
    </source>
</evidence>
<name>A0A066WP00_9FLAO</name>
<dbReference type="PROSITE" id="PS51257">
    <property type="entry name" value="PROKAR_LIPOPROTEIN"/>
    <property type="match status" value="1"/>
</dbReference>
<dbReference type="Proteomes" id="UP000027064">
    <property type="component" value="Unassembled WGS sequence"/>
</dbReference>
<dbReference type="InterPro" id="IPR021255">
    <property type="entry name" value="DUF2807"/>
</dbReference>
<dbReference type="eggNOG" id="COG1983">
    <property type="taxonomic scope" value="Bacteria"/>
</dbReference>
<evidence type="ECO:0000256" key="1">
    <source>
        <dbReference type="SAM" id="MobiDB-lite"/>
    </source>
</evidence>
<dbReference type="EMBL" id="JNCA01000024">
    <property type="protein sequence ID" value="KDN54313.1"/>
    <property type="molecule type" value="Genomic_DNA"/>
</dbReference>
<evidence type="ECO:0000256" key="2">
    <source>
        <dbReference type="SAM" id="SignalP"/>
    </source>
</evidence>
<proteinExistence type="predicted"/>
<dbReference type="OrthoDB" id="1422484at2"/>
<feature type="compositionally biased region" description="Polar residues" evidence="1">
    <location>
        <begin position="242"/>
        <end position="259"/>
    </location>
</feature>
<accession>A0A066WP00</accession>
<dbReference type="AlphaFoldDB" id="A0A066WP00"/>
<dbReference type="STRING" id="1492738.FEM21_25640"/>